<dbReference type="EMBL" id="OMOJ01000002">
    <property type="protein sequence ID" value="SPF79973.1"/>
    <property type="molecule type" value="Genomic_DNA"/>
</dbReference>
<name>A0A2R8AVC0_9RHOB</name>
<organism evidence="1 2">
    <name type="scientific">Pseudoprimorskyibacter insulae</name>
    <dbReference type="NCBI Taxonomy" id="1695997"/>
    <lineage>
        <taxon>Bacteria</taxon>
        <taxon>Pseudomonadati</taxon>
        <taxon>Pseudomonadota</taxon>
        <taxon>Alphaproteobacteria</taxon>
        <taxon>Rhodobacterales</taxon>
        <taxon>Paracoccaceae</taxon>
        <taxon>Pseudoprimorskyibacter</taxon>
    </lineage>
</organism>
<dbReference type="Proteomes" id="UP000244904">
    <property type="component" value="Unassembled WGS sequence"/>
</dbReference>
<evidence type="ECO:0008006" key="3">
    <source>
        <dbReference type="Google" id="ProtNLM"/>
    </source>
</evidence>
<protein>
    <recommendedName>
        <fullName evidence="3">Arginine transporter</fullName>
    </recommendedName>
</protein>
<gene>
    <name evidence="1" type="ORF">PRI8871_01775</name>
</gene>
<evidence type="ECO:0000313" key="2">
    <source>
        <dbReference type="Proteomes" id="UP000244904"/>
    </source>
</evidence>
<dbReference type="RefSeq" id="WP_108885801.1">
    <property type="nucleotide sequence ID" value="NZ_OMOJ01000002.1"/>
</dbReference>
<dbReference type="OrthoDB" id="7659053at2"/>
<accession>A0A2R8AVC0</accession>
<keyword evidence="2" id="KW-1185">Reference proteome</keyword>
<dbReference type="PROSITE" id="PS51257">
    <property type="entry name" value="PROKAR_LIPOPROTEIN"/>
    <property type="match status" value="1"/>
</dbReference>
<proteinExistence type="predicted"/>
<reference evidence="2" key="1">
    <citation type="submission" date="2018-03" db="EMBL/GenBank/DDBJ databases">
        <authorList>
            <person name="Rodrigo-Torres L."/>
            <person name="Arahal R. D."/>
            <person name="Lucena T."/>
        </authorList>
    </citation>
    <scope>NUCLEOTIDE SEQUENCE [LARGE SCALE GENOMIC DNA]</scope>
    <source>
        <strain evidence="2">CECT 8871</strain>
    </source>
</reference>
<evidence type="ECO:0000313" key="1">
    <source>
        <dbReference type="EMBL" id="SPF79973.1"/>
    </source>
</evidence>
<sequence length="116" mass="12776">MRLITIFIMVALVASCGGGKRRAPQPTGQVTRFSSGPISQACMASDRKARNPQLCGCIQTVANMSLSPSDQRRATKFFADPHQAQVVRQSDSSINEAFWRRYVEFADRAESGCQGY</sequence>
<dbReference type="AlphaFoldDB" id="A0A2R8AVC0"/>